<dbReference type="GO" id="GO:0008168">
    <property type="term" value="F:methyltransferase activity"/>
    <property type="evidence" value="ECO:0007669"/>
    <property type="project" value="UniProtKB-KW"/>
</dbReference>
<gene>
    <name evidence="2" type="ORF">SSGG_02330</name>
</gene>
<feature type="compositionally biased region" description="Pro residues" evidence="1">
    <location>
        <begin position="120"/>
        <end position="142"/>
    </location>
</feature>
<dbReference type="InterPro" id="IPR008884">
    <property type="entry name" value="TylF_MeTrfase"/>
</dbReference>
<dbReference type="Gene3D" id="3.40.50.150">
    <property type="entry name" value="Vaccinia Virus protein VP39"/>
    <property type="match status" value="1"/>
</dbReference>
<organism evidence="2 3">
    <name type="scientific">Streptomyces filamentosus NRRL 15998</name>
    <dbReference type="NCBI Taxonomy" id="457431"/>
    <lineage>
        <taxon>Bacteria</taxon>
        <taxon>Bacillati</taxon>
        <taxon>Actinomycetota</taxon>
        <taxon>Actinomycetes</taxon>
        <taxon>Kitasatosporales</taxon>
        <taxon>Streptomycetaceae</taxon>
        <taxon>Streptomyces</taxon>
    </lineage>
</organism>
<protein>
    <submittedName>
        <fullName evidence="2">Macrocin-O-methyltransferase domain-containing protein</fullName>
    </submittedName>
</protein>
<reference evidence="3" key="1">
    <citation type="submission" date="2008-10" db="EMBL/GenBank/DDBJ databases">
        <authorList>
            <person name="Molnar K."/>
        </authorList>
    </citation>
    <scope>NUCLEOTIDE SEQUENCE [LARGE SCALE GENOMIC DNA]</scope>
    <source>
        <strain evidence="3">NRRL 15998</strain>
    </source>
</reference>
<dbReference type="SUPFAM" id="SSF53335">
    <property type="entry name" value="S-adenosyl-L-methionine-dependent methyltransferases"/>
    <property type="match status" value="1"/>
</dbReference>
<dbReference type="Pfam" id="PF05711">
    <property type="entry name" value="TylF"/>
    <property type="match status" value="1"/>
</dbReference>
<keyword evidence="2" id="KW-0489">Methyltransferase</keyword>
<dbReference type="PANTHER" id="PTHR40036:SF1">
    <property type="entry name" value="MACROCIN O-METHYLTRANSFERASE"/>
    <property type="match status" value="1"/>
</dbReference>
<dbReference type="GO" id="GO:0032259">
    <property type="term" value="P:methylation"/>
    <property type="evidence" value="ECO:0007669"/>
    <property type="project" value="UniProtKB-KW"/>
</dbReference>
<evidence type="ECO:0000313" key="2">
    <source>
        <dbReference type="EMBL" id="EFE74964.2"/>
    </source>
</evidence>
<evidence type="ECO:0000256" key="1">
    <source>
        <dbReference type="SAM" id="MobiDB-lite"/>
    </source>
</evidence>
<dbReference type="Proteomes" id="UP000003986">
    <property type="component" value="Unassembled WGS sequence"/>
</dbReference>
<accession>D6AHH2</accession>
<dbReference type="InterPro" id="IPR029063">
    <property type="entry name" value="SAM-dependent_MTases_sf"/>
</dbReference>
<feature type="compositionally biased region" description="Basic residues" evidence="1">
    <location>
        <begin position="19"/>
        <end position="37"/>
    </location>
</feature>
<feature type="region of interest" description="Disordered" evidence="1">
    <location>
        <begin position="1"/>
        <end position="37"/>
    </location>
</feature>
<evidence type="ECO:0000313" key="3">
    <source>
        <dbReference type="Proteomes" id="UP000003986"/>
    </source>
</evidence>
<dbReference type="EMBL" id="DS999644">
    <property type="protein sequence ID" value="EFE74964.2"/>
    <property type="molecule type" value="Genomic_DNA"/>
</dbReference>
<dbReference type="PANTHER" id="PTHR40036">
    <property type="entry name" value="MACROCIN O-METHYLTRANSFERASE"/>
    <property type="match status" value="1"/>
</dbReference>
<dbReference type="AlphaFoldDB" id="D6AHH2"/>
<feature type="compositionally biased region" description="Basic residues" evidence="1">
    <location>
        <begin position="1"/>
        <end position="12"/>
    </location>
</feature>
<proteinExistence type="predicted"/>
<sequence length="374" mass="41283">MVGQPGRRRGRHPAAPAGRRPRPVRQAHRRPRPCTRARARVGTCARVRVGVRTGLRARPGVRSRNRAGINGRLTKSDMSRKPRVLSRGMAWRNAVNGVLQQLTGYQLRRVPVPAARTAPAPAPAAPAPAPAAPAAAPAPAPKPKAKKPAPAFPADYDDEAKDIIRAVKPYSMTSPERLNAFILATRYIARHDIPGSVVECGVWRGGSMQACARTLLSLGETERDLYLFDTYEGMTPPTAEDLRRDGRPAQELLDAQGKDRPIWAVASLEDVKAGFGHVPYPKERVHYVQGRVEDTVPGQAPEQISILRLDTDWYASTKHELEHLYDRLVPGGVLLIDDYGYWQGSRQAVDEFLEKTGERLLLLRMDEGRIAVKP</sequence>
<keyword evidence="2" id="KW-0808">Transferase</keyword>
<reference evidence="3" key="2">
    <citation type="submission" date="2008-12" db="EMBL/GenBank/DDBJ databases">
        <title>Annotation of Streptomyces roseosporus strain NRRL 15998.</title>
        <authorList>
            <consortium name="The Broad Institute Genome Sequencing Platform"/>
            <consortium name="Broad Institute Microbial Sequencing Center"/>
            <person name="Fischbach M."/>
            <person name="Ward D."/>
            <person name="Young S."/>
            <person name="Kodira C.D."/>
            <person name="Zeng Q."/>
            <person name="Koehrsen M."/>
            <person name="Godfrey P."/>
            <person name="Alvarado L."/>
            <person name="Berlin A.M."/>
            <person name="Borenstein D."/>
            <person name="Chen Z."/>
            <person name="Engels R."/>
            <person name="Freedman E."/>
            <person name="Gellesch M."/>
            <person name="Goldberg J."/>
            <person name="Griggs A."/>
            <person name="Gujja S."/>
            <person name="Heiman D.I."/>
            <person name="Hepburn T.A."/>
            <person name="Howarth C."/>
            <person name="Jen D."/>
            <person name="Larson L."/>
            <person name="Lewis B."/>
            <person name="Mehta T."/>
            <person name="Park D."/>
            <person name="Pearson M."/>
            <person name="Roberts A."/>
            <person name="Saif S."/>
            <person name="Shea T.D."/>
            <person name="Shenoy N."/>
            <person name="Sisk P."/>
            <person name="Stolte C."/>
            <person name="Sykes S.N."/>
            <person name="Walk T."/>
            <person name="White J."/>
            <person name="Yandava C."/>
            <person name="Straight P."/>
            <person name="Clardy J."/>
            <person name="Hung D."/>
            <person name="Kolter R."/>
            <person name="Mekalanos J."/>
            <person name="Walker S."/>
            <person name="Walsh C.T."/>
            <person name="Wieland B.L.C."/>
            <person name="Ilzarbe M."/>
            <person name="Galagan J."/>
            <person name="Nusbaum C."/>
            <person name="Birren B."/>
        </authorList>
    </citation>
    <scope>NUCLEOTIDE SEQUENCE [LARGE SCALE GENOMIC DNA]</scope>
    <source>
        <strain evidence="3">NRRL 15998</strain>
    </source>
</reference>
<feature type="region of interest" description="Disordered" evidence="1">
    <location>
        <begin position="117"/>
        <end position="154"/>
    </location>
</feature>
<name>D6AHH2_STRFL</name>